<dbReference type="SUPFAM" id="SSF81406">
    <property type="entry name" value="Mitochondrial cytochrome c oxidase subunit IV"/>
    <property type="match status" value="1"/>
</dbReference>
<reference evidence="11" key="1">
    <citation type="journal article" date="2014" name="PLoS ONE">
        <title>Transcriptome-Based Identification of ABC Transporters in the Western Tarnished Plant Bug Lygus hesperus.</title>
        <authorList>
            <person name="Hull J.J."/>
            <person name="Chaney K."/>
            <person name="Geib S.M."/>
            <person name="Fabrick J.A."/>
            <person name="Brent C.S."/>
            <person name="Walsh D."/>
            <person name="Lavine L.C."/>
        </authorList>
    </citation>
    <scope>NUCLEOTIDE SEQUENCE</scope>
</reference>
<name>A0A0A9VUB5_LYGHE</name>
<evidence type="ECO:0000256" key="10">
    <source>
        <dbReference type="RuleBase" id="RU367145"/>
    </source>
</evidence>
<comment type="pathway">
    <text evidence="10">Energy metabolism; oxidative phosphorylation.</text>
</comment>
<dbReference type="InterPro" id="IPR004203">
    <property type="entry name" value="Cyt_c_oxidase_su4_fam"/>
</dbReference>
<evidence type="ECO:0000256" key="4">
    <source>
        <dbReference type="ARBA" id="ARBA00022792"/>
    </source>
</evidence>
<dbReference type="CDD" id="cd00922">
    <property type="entry name" value="Cyt_c_Oxidase_IV"/>
    <property type="match status" value="1"/>
</dbReference>
<dbReference type="GO" id="GO:0005743">
    <property type="term" value="C:mitochondrial inner membrane"/>
    <property type="evidence" value="ECO:0007669"/>
    <property type="project" value="UniProtKB-SubCell"/>
</dbReference>
<keyword evidence="9 10" id="KW-0472">Membrane</keyword>
<evidence type="ECO:0000256" key="6">
    <source>
        <dbReference type="ARBA" id="ARBA00022989"/>
    </source>
</evidence>
<dbReference type="Gene3D" id="1.10.442.10">
    <property type="entry name" value="Cytochrome c oxidase subunit IV"/>
    <property type="match status" value="1"/>
</dbReference>
<evidence type="ECO:0000256" key="1">
    <source>
        <dbReference type="ARBA" id="ARBA00004434"/>
    </source>
</evidence>
<dbReference type="UniPathway" id="UPA00705"/>
<dbReference type="PRINTS" id="PR01873">
    <property type="entry name" value="CYTCOXIDASE4"/>
</dbReference>
<feature type="transmembrane region" description="Helical" evidence="10">
    <location>
        <begin position="140"/>
        <end position="162"/>
    </location>
</feature>
<evidence type="ECO:0000256" key="2">
    <source>
        <dbReference type="ARBA" id="ARBA00008135"/>
    </source>
</evidence>
<keyword evidence="8 10" id="KW-0496">Mitochondrion</keyword>
<comment type="function">
    <text evidence="10">Component of the cytochrome c oxidase, the last enzyme in the mitochondrial electron transport chain which drives oxidative phosphorylation.</text>
</comment>
<dbReference type="GO" id="GO:0006123">
    <property type="term" value="P:mitochondrial electron transport, cytochrome c to oxygen"/>
    <property type="evidence" value="ECO:0007669"/>
    <property type="project" value="InterPro"/>
</dbReference>
<keyword evidence="6 10" id="KW-1133">Transmembrane helix</keyword>
<dbReference type="FunFam" id="1.10.442.10:FF:000001">
    <property type="entry name" value="Cytochrome c oxidase subunit 4 isoform 1"/>
    <property type="match status" value="1"/>
</dbReference>
<comment type="subunit">
    <text evidence="10">Component of the cytochrome c oxidase (complex IV, CIV), a multisubunit enzyme composed of 14 subunits.</text>
</comment>
<dbReference type="GO" id="GO:0045277">
    <property type="term" value="C:respiratory chain complex IV"/>
    <property type="evidence" value="ECO:0007669"/>
    <property type="project" value="InterPro"/>
</dbReference>
<gene>
    <name evidence="11" type="ORF">CM83_48635</name>
</gene>
<dbReference type="EMBL" id="GBHO01043742">
    <property type="protein sequence ID" value="JAF99861.1"/>
    <property type="molecule type" value="Transcribed_RNA"/>
</dbReference>
<dbReference type="InterPro" id="IPR036639">
    <property type="entry name" value="Cyt_c_oxidase_su4_sf"/>
</dbReference>
<evidence type="ECO:0000256" key="7">
    <source>
        <dbReference type="ARBA" id="ARBA00023002"/>
    </source>
</evidence>
<proteinExistence type="inferred from homology"/>
<keyword evidence="7" id="KW-0560">Oxidoreductase</keyword>
<dbReference type="PANTHER" id="PTHR10707:SF10">
    <property type="entry name" value="CYTOCHROME C OXIDASE SUBUNIT 4"/>
    <property type="match status" value="1"/>
</dbReference>
<dbReference type="Pfam" id="PF02936">
    <property type="entry name" value="COX4"/>
    <property type="match status" value="1"/>
</dbReference>
<comment type="similarity">
    <text evidence="2 10">Belongs to the cytochrome c oxidase IV family.</text>
</comment>
<reference evidence="11" key="2">
    <citation type="submission" date="2014-07" db="EMBL/GenBank/DDBJ databases">
        <authorList>
            <person name="Hull J."/>
        </authorList>
    </citation>
    <scope>NUCLEOTIDE SEQUENCE</scope>
</reference>
<evidence type="ECO:0000256" key="9">
    <source>
        <dbReference type="ARBA" id="ARBA00023136"/>
    </source>
</evidence>
<comment type="subcellular location">
    <subcellularLocation>
        <location evidence="1 10">Mitochondrion inner membrane</location>
        <topology evidence="1 10">Single-pass membrane protein</topology>
    </subcellularLocation>
</comment>
<evidence type="ECO:0000256" key="5">
    <source>
        <dbReference type="ARBA" id="ARBA00022946"/>
    </source>
</evidence>
<keyword evidence="3 10" id="KW-0812">Transmembrane</keyword>
<feature type="non-terminal residue" evidence="11">
    <location>
        <position position="1"/>
    </location>
</feature>
<evidence type="ECO:0000313" key="11">
    <source>
        <dbReference type="EMBL" id="JAF99861.1"/>
    </source>
</evidence>
<dbReference type="PANTHER" id="PTHR10707">
    <property type="entry name" value="CYTOCHROME C OXIDASE SUBUNIT IV"/>
    <property type="match status" value="1"/>
</dbReference>
<dbReference type="GO" id="GO:0016491">
    <property type="term" value="F:oxidoreductase activity"/>
    <property type="evidence" value="ECO:0007669"/>
    <property type="project" value="UniProtKB-KW"/>
</dbReference>
<keyword evidence="5" id="KW-0809">Transit peptide</keyword>
<organism evidence="11">
    <name type="scientific">Lygus hesperus</name>
    <name type="common">Western plant bug</name>
    <dbReference type="NCBI Taxonomy" id="30085"/>
    <lineage>
        <taxon>Eukaryota</taxon>
        <taxon>Metazoa</taxon>
        <taxon>Ecdysozoa</taxon>
        <taxon>Arthropoda</taxon>
        <taxon>Hexapoda</taxon>
        <taxon>Insecta</taxon>
        <taxon>Pterygota</taxon>
        <taxon>Neoptera</taxon>
        <taxon>Paraneoptera</taxon>
        <taxon>Hemiptera</taxon>
        <taxon>Heteroptera</taxon>
        <taxon>Panheteroptera</taxon>
        <taxon>Cimicomorpha</taxon>
        <taxon>Miridae</taxon>
        <taxon>Mirini</taxon>
        <taxon>Lygus</taxon>
    </lineage>
</organism>
<keyword evidence="4 10" id="KW-0999">Mitochondrion inner membrane</keyword>
<evidence type="ECO:0000256" key="8">
    <source>
        <dbReference type="ARBA" id="ARBA00023128"/>
    </source>
</evidence>
<dbReference type="AlphaFoldDB" id="A0A0A9VUB5"/>
<evidence type="ECO:0000256" key="3">
    <source>
        <dbReference type="ARBA" id="ARBA00022692"/>
    </source>
</evidence>
<sequence length="202" mass="22908">IQKALVLPSVIFSRRFPCVFLRKSRMAGLLKNTRQLVALPKRFAHGGVLHSGVENPAVKIGAREVVGFGYNGYPTYVDRADFPLPAVRWRPETPDIKDLRQKEKGDWKSLTLAEKKALYRASFCQTFAEMDAPTGEWKSIVGGSLILMSSAVWLYMFFRLFAYNPELPPTFSPEAQKAQLERMIELQMNPIEGLASKYPRPE</sequence>
<dbReference type="InterPro" id="IPR013288">
    <property type="entry name" value="Cyt_c_oxidase_su4"/>
</dbReference>
<protein>
    <recommendedName>
        <fullName evidence="10">Cytochrome c oxidase subunit 4</fullName>
    </recommendedName>
</protein>
<accession>A0A0A9VUB5</accession>